<dbReference type="Proteomes" id="UP000408523">
    <property type="component" value="Unassembled WGS sequence"/>
</dbReference>
<sequence length="684" mass="78448">MTMAYISKNNILAAYKKLSQMHPDPNAQGATQKISAIRHFLALDSFYKLHNRDCNTRDKDDKEEFADLVGKVCEVCHGLYTTNFYYPLKHHTGDYSVGSNFYSAGQVNASLVNPNEIFDYPKRGGIPLMNVQNGVLERNISLYHNFSNYITSTDYAVALVIWLIRKTSIELNNGKTLYDNIYLALSKIFTLELLNVLFKDSAAFEQELNKYNLIFGENFYSIQENDIENLFDVSSDEEKHPDFPISYQVIFYGAPGTGKSHRIKKQLEGVPKENIFRTTFHPDSDYSTFVGAYKPTKGKRPLYGLNGGLTVRLNDGKEDLDEDIITYKFIPQAFLNAYMQAYGKPNENVYLIIEEINRGNCAQIFGDLFQLLDRDENGKSEYTIKADADLKAFLEDELGEEGKEGIKDGELCLPSNLYIYATMNTSDQSLFPIDSAFKRRWDWEYEPIKYKNTDWEIEIGDLKYRWSDFQKEVNTRILKDTGSEDKMLGDYFVNPPTRVISYNLFRNKILFYLWNDVCKDGDADIFPTGEDFSFSQLYNQGSELLIASMMDKLGLVPIDDEEDVEDEDIGTGRDKTKYSINGVGKYPKRRLATELIKLYIEQNPTLSASQVVEKWKSLGNFVSHFVETQEDYDVRTDKEPRVNVLKCGNENIYVSTNGWGGQDVIDSLIRAIPGNWNLKVEKIQ</sequence>
<reference evidence="2 3" key="1">
    <citation type="journal article" date="2019" name="Nat. Commun.">
        <title>Gram positive-like bacteriocins with broad spectrum anti-Bacteroidales activity encoded on mobile elements of the human gut microbiota.</title>
        <authorList>
            <person name="Bechon N."/>
            <person name="Coyne M.J.Jr."/>
            <person name="Laclare-Mceneany V."/>
            <person name="Chatzidaki-Livanis M."/>
            <person name="Ghigo J.-M."/>
            <person name="Comstock L.E."/>
        </authorList>
    </citation>
    <scope>NUCLEOTIDE SEQUENCE [LARGE SCALE GENOMIC DNA]</scope>
    <source>
        <strain evidence="2 3">CL01T12C17</strain>
    </source>
</reference>
<dbReference type="EC" id="3.1.21.4" evidence="2"/>
<proteinExistence type="predicted"/>
<dbReference type="InterPro" id="IPR011704">
    <property type="entry name" value="ATPase_dyneun-rel_AAA"/>
</dbReference>
<protein>
    <submittedName>
        <fullName evidence="2">Putative type-2 restriction enzyme BsuMI component, YdiS-like</fullName>
        <ecNumber evidence="2">3.1.21.4</ecNumber>
    </submittedName>
</protein>
<dbReference type="SUPFAM" id="SSF52540">
    <property type="entry name" value="P-loop containing nucleoside triphosphate hydrolases"/>
    <property type="match status" value="1"/>
</dbReference>
<evidence type="ECO:0000259" key="1">
    <source>
        <dbReference type="Pfam" id="PF07728"/>
    </source>
</evidence>
<organism evidence="2 3">
    <name type="scientific">Phocaeicola vulgatus</name>
    <name type="common">Bacteroides vulgatus</name>
    <dbReference type="NCBI Taxonomy" id="821"/>
    <lineage>
        <taxon>Bacteria</taxon>
        <taxon>Pseudomonadati</taxon>
        <taxon>Bacteroidota</taxon>
        <taxon>Bacteroidia</taxon>
        <taxon>Bacteroidales</taxon>
        <taxon>Bacteroidaceae</taxon>
        <taxon>Phocaeicola</taxon>
    </lineage>
</organism>
<dbReference type="InterPro" id="IPR052934">
    <property type="entry name" value="Methyl-DNA_Rec/Restrict_Enz"/>
</dbReference>
<dbReference type="PANTHER" id="PTHR37291:SF1">
    <property type="entry name" value="TYPE IV METHYL-DIRECTED RESTRICTION ENZYME ECOKMCRB SUBUNIT"/>
    <property type="match status" value="1"/>
</dbReference>
<dbReference type="EMBL" id="RWHZ01000056">
    <property type="protein sequence ID" value="TSE47371.1"/>
    <property type="molecule type" value="Genomic_DNA"/>
</dbReference>
<feature type="domain" description="ATPase dynein-related AAA" evidence="1">
    <location>
        <begin position="249"/>
        <end position="440"/>
    </location>
</feature>
<dbReference type="InterPro" id="IPR027417">
    <property type="entry name" value="P-loop_NTPase"/>
</dbReference>
<gene>
    <name evidence="2" type="primary">ydiS</name>
    <name evidence="2" type="ORF">EH214_03411</name>
</gene>
<dbReference type="Gene3D" id="3.40.50.300">
    <property type="entry name" value="P-loop containing nucleotide triphosphate hydrolases"/>
    <property type="match status" value="1"/>
</dbReference>
<dbReference type="AlphaFoldDB" id="A0A662ZVZ4"/>
<accession>A0A662ZVZ4</accession>
<comment type="caution">
    <text evidence="2">The sequence shown here is derived from an EMBL/GenBank/DDBJ whole genome shotgun (WGS) entry which is preliminary data.</text>
</comment>
<keyword evidence="2" id="KW-0378">Hydrolase</keyword>
<dbReference type="Pfam" id="PF07728">
    <property type="entry name" value="AAA_5"/>
    <property type="match status" value="1"/>
</dbReference>
<evidence type="ECO:0000313" key="3">
    <source>
        <dbReference type="Proteomes" id="UP000408523"/>
    </source>
</evidence>
<dbReference type="GO" id="GO:0016887">
    <property type="term" value="F:ATP hydrolysis activity"/>
    <property type="evidence" value="ECO:0007669"/>
    <property type="project" value="InterPro"/>
</dbReference>
<dbReference type="PANTHER" id="PTHR37291">
    <property type="entry name" value="5-METHYLCYTOSINE-SPECIFIC RESTRICTION ENZYME B"/>
    <property type="match status" value="1"/>
</dbReference>
<dbReference type="GO" id="GO:0005524">
    <property type="term" value="F:ATP binding"/>
    <property type="evidence" value="ECO:0007669"/>
    <property type="project" value="InterPro"/>
</dbReference>
<name>A0A662ZVZ4_PHOVU</name>
<evidence type="ECO:0000313" key="2">
    <source>
        <dbReference type="EMBL" id="TSE47371.1"/>
    </source>
</evidence>
<dbReference type="GO" id="GO:0009036">
    <property type="term" value="F:type II site-specific deoxyribonuclease activity"/>
    <property type="evidence" value="ECO:0007669"/>
    <property type="project" value="UniProtKB-EC"/>
</dbReference>